<dbReference type="GO" id="GO:0004252">
    <property type="term" value="F:serine-type endopeptidase activity"/>
    <property type="evidence" value="ECO:0007669"/>
    <property type="project" value="InterPro"/>
</dbReference>
<evidence type="ECO:0000313" key="3">
    <source>
        <dbReference type="EMBL" id="EFB24829.1"/>
    </source>
</evidence>
<dbReference type="InParanoid" id="D2I8D6"/>
<dbReference type="AlphaFoldDB" id="D2I8D6"/>
<dbReference type="PANTHER" id="PTHR24253">
    <property type="entry name" value="TRANSMEMBRANE PROTEASE SERINE"/>
    <property type="match status" value="1"/>
</dbReference>
<dbReference type="Pfam" id="PF00089">
    <property type="entry name" value="Trypsin"/>
    <property type="match status" value="1"/>
</dbReference>
<evidence type="ECO:0000259" key="2">
    <source>
        <dbReference type="PROSITE" id="PS50240"/>
    </source>
</evidence>
<feature type="domain" description="Peptidase S1" evidence="2">
    <location>
        <begin position="1"/>
        <end position="314"/>
    </location>
</feature>
<dbReference type="Gene3D" id="2.40.10.10">
    <property type="entry name" value="Trypsin-like serine proteases"/>
    <property type="match status" value="2"/>
</dbReference>
<accession>D2I8D6</accession>
<dbReference type="EMBL" id="GL196334">
    <property type="protein sequence ID" value="EFB24829.1"/>
    <property type="molecule type" value="Genomic_DNA"/>
</dbReference>
<evidence type="ECO:0000256" key="1">
    <source>
        <dbReference type="ARBA" id="ARBA00023157"/>
    </source>
</evidence>
<proteinExistence type="predicted"/>
<keyword evidence="1" id="KW-1015">Disulfide bond</keyword>
<dbReference type="PROSITE" id="PS50240">
    <property type="entry name" value="TRYPSIN_DOM"/>
    <property type="match status" value="1"/>
</dbReference>
<dbReference type="SUPFAM" id="SSF50494">
    <property type="entry name" value="Trypsin-like serine proteases"/>
    <property type="match status" value="1"/>
</dbReference>
<reference evidence="3" key="1">
    <citation type="journal article" date="2010" name="Nature">
        <title>The sequence and de novo assembly of the giant panda genome.</title>
        <authorList>
            <person name="Li R."/>
            <person name="Fan W."/>
            <person name="Tian G."/>
            <person name="Zhu H."/>
            <person name="He L."/>
            <person name="Cai J."/>
            <person name="Huang Q."/>
            <person name="Cai Q."/>
            <person name="Li B."/>
            <person name="Bai Y."/>
            <person name="Zhang Z."/>
            <person name="Zhang Y."/>
            <person name="Wang W."/>
            <person name="Li J."/>
            <person name="Wei F."/>
            <person name="Li H."/>
            <person name="Jian M."/>
            <person name="Li J."/>
            <person name="Zhang Z."/>
            <person name="Nielsen R."/>
            <person name="Li D."/>
            <person name="Gu W."/>
            <person name="Yang Z."/>
            <person name="Xuan Z."/>
            <person name="Ryder O.A."/>
            <person name="Leung F.C."/>
            <person name="Zhou Y."/>
            <person name="Cao J."/>
            <person name="Sun X."/>
            <person name="Fu Y."/>
            <person name="Fang X."/>
            <person name="Guo X."/>
            <person name="Wang B."/>
            <person name="Hou R."/>
            <person name="Shen F."/>
            <person name="Mu B."/>
            <person name="Ni P."/>
            <person name="Lin R."/>
            <person name="Qian W."/>
            <person name="Wang G."/>
            <person name="Yu C."/>
            <person name="Nie W."/>
            <person name="Wang J."/>
            <person name="Wu Z."/>
            <person name="Liang H."/>
            <person name="Min J."/>
            <person name="Wu Q."/>
            <person name="Cheng S."/>
            <person name="Ruan J."/>
            <person name="Wang M."/>
            <person name="Shi Z."/>
            <person name="Wen M."/>
            <person name="Liu B."/>
            <person name="Ren X."/>
            <person name="Zheng H."/>
            <person name="Dong D."/>
            <person name="Cook K."/>
            <person name="Shan G."/>
            <person name="Zhang H."/>
            <person name="Kosiol C."/>
            <person name="Xie X."/>
            <person name="Lu Z."/>
            <person name="Zheng H."/>
            <person name="Li Y."/>
            <person name="Steiner C.C."/>
            <person name="Lam T.T."/>
            <person name="Lin S."/>
            <person name="Zhang Q."/>
            <person name="Li G."/>
            <person name="Tian J."/>
            <person name="Gong T."/>
            <person name="Liu H."/>
            <person name="Zhang D."/>
            <person name="Fang L."/>
            <person name="Ye C."/>
            <person name="Zhang J."/>
            <person name="Hu W."/>
            <person name="Xu A."/>
            <person name="Ren Y."/>
            <person name="Zhang G."/>
            <person name="Bruford M.W."/>
            <person name="Li Q."/>
            <person name="Ma L."/>
            <person name="Guo Y."/>
            <person name="An N."/>
            <person name="Hu Y."/>
            <person name="Zheng Y."/>
            <person name="Shi Y."/>
            <person name="Li Z."/>
            <person name="Liu Q."/>
            <person name="Chen Y."/>
            <person name="Zhao J."/>
            <person name="Qu N."/>
            <person name="Zhao S."/>
            <person name="Tian F."/>
            <person name="Wang X."/>
            <person name="Wang H."/>
            <person name="Xu L."/>
            <person name="Liu X."/>
            <person name="Vinar T."/>
            <person name="Wang Y."/>
            <person name="Lam T.W."/>
            <person name="Yiu S.M."/>
            <person name="Liu S."/>
            <person name="Zhang H."/>
            <person name="Li D."/>
            <person name="Huang Y."/>
            <person name="Wang X."/>
            <person name="Yang G."/>
            <person name="Jiang Z."/>
            <person name="Wang J."/>
            <person name="Qin N."/>
            <person name="Li L."/>
            <person name="Li J."/>
            <person name="Bolund L."/>
            <person name="Kristiansen K."/>
            <person name="Wong G.K."/>
            <person name="Olson M."/>
            <person name="Zhang X."/>
            <person name="Li S."/>
            <person name="Yang H."/>
            <person name="Wang J."/>
            <person name="Wang J."/>
        </authorList>
    </citation>
    <scope>NUCLEOTIDE SEQUENCE [LARGE SCALE GENOMIC DNA]</scope>
</reference>
<organism evidence="3">
    <name type="scientific">Ailuropoda melanoleuca</name>
    <name type="common">Giant panda</name>
    <dbReference type="NCBI Taxonomy" id="9646"/>
    <lineage>
        <taxon>Eukaryota</taxon>
        <taxon>Metazoa</taxon>
        <taxon>Chordata</taxon>
        <taxon>Craniata</taxon>
        <taxon>Vertebrata</taxon>
        <taxon>Euteleostomi</taxon>
        <taxon>Mammalia</taxon>
        <taxon>Eutheria</taxon>
        <taxon>Laurasiatheria</taxon>
        <taxon>Carnivora</taxon>
        <taxon>Caniformia</taxon>
        <taxon>Ursidae</taxon>
        <taxon>Ailuropoda</taxon>
    </lineage>
</organism>
<dbReference type="InterPro" id="IPR009003">
    <property type="entry name" value="Peptidase_S1_PA"/>
</dbReference>
<gene>
    <name evidence="3" type="ORF">PANDA_022335</name>
</gene>
<dbReference type="MEROPS" id="S01.230"/>
<sequence>MRTDGWTGEGSWLDGEARLGDEWLVAEHLPSPFHLQEGKVSLIENEFCNVLYGRRLSNSKTYSVQEEMVCARDFWTGKAICQPLPKPHEGTRRTPHSVCCSRCACGLSSSAPPTVALNTSDQTLSSPRTGFIAGASVVSVLVTAAPGELSEGKARGGSALAEFGGLAPPPAALFAFSYIVDMCPLLGMWTVRVSFRSVRGPILQVGQQAQRGNVASLMALEAALGESLAWHLVHRNKKHVSAFTLLPGLPPRSEFCVSCWPAKGDSGGPLVCDLSAAWVLVGLASWGLDCRHPIYPSIFTRVDYFSNWIHKTQRLTPPLIPHGQLGLGLPAPYLPQRLHQGRLLLQLDPQDPEAHTFP</sequence>
<dbReference type="InterPro" id="IPR001254">
    <property type="entry name" value="Trypsin_dom"/>
</dbReference>
<name>D2I8D6_AILME</name>
<dbReference type="PANTHER" id="PTHR24253:SF42">
    <property type="entry name" value="PROTEASE, SERINE 47"/>
    <property type="match status" value="1"/>
</dbReference>
<dbReference type="InterPro" id="IPR043504">
    <property type="entry name" value="Peptidase_S1_PA_chymotrypsin"/>
</dbReference>
<protein>
    <recommendedName>
        <fullName evidence="2">Peptidase S1 domain-containing protein</fullName>
    </recommendedName>
</protein>
<dbReference type="GO" id="GO:0006508">
    <property type="term" value="P:proteolysis"/>
    <property type="evidence" value="ECO:0007669"/>
    <property type="project" value="InterPro"/>
</dbReference>